<proteinExistence type="predicted"/>
<reference evidence="2 3" key="1">
    <citation type="submission" date="2020-02" db="EMBL/GenBank/DDBJ databases">
        <title>Rhodobacter translucens sp. nov., a novel bacterium isolated from activated sludge.</title>
        <authorList>
            <person name="Liu J."/>
        </authorList>
    </citation>
    <scope>NUCLEOTIDE SEQUENCE [LARGE SCALE GENOMIC DNA]</scope>
    <source>
        <strain evidence="2 3">HX-7-19</strain>
    </source>
</reference>
<dbReference type="AlphaFoldDB" id="A0A6M1UAX9"/>
<name>A0A6M1UAX9_9RHOB</name>
<gene>
    <name evidence="2" type="ORF">G5V65_16265</name>
</gene>
<keyword evidence="1" id="KW-0472">Membrane</keyword>
<dbReference type="EMBL" id="JAALFE010000017">
    <property type="protein sequence ID" value="NGQ92451.1"/>
    <property type="molecule type" value="Genomic_DNA"/>
</dbReference>
<dbReference type="RefSeq" id="WP_165052102.1">
    <property type="nucleotide sequence ID" value="NZ_JAALFE010000017.1"/>
</dbReference>
<evidence type="ECO:0000256" key="1">
    <source>
        <dbReference type="SAM" id="Phobius"/>
    </source>
</evidence>
<feature type="transmembrane region" description="Helical" evidence="1">
    <location>
        <begin position="96"/>
        <end position="119"/>
    </location>
</feature>
<comment type="caution">
    <text evidence="2">The sequence shown here is derived from an EMBL/GenBank/DDBJ whole genome shotgun (WGS) entry which is preliminary data.</text>
</comment>
<protein>
    <submittedName>
        <fullName evidence="2">Uncharacterized protein</fullName>
    </submittedName>
</protein>
<feature type="transmembrane region" description="Helical" evidence="1">
    <location>
        <begin position="54"/>
        <end position="75"/>
    </location>
</feature>
<organism evidence="2 3">
    <name type="scientific">Paragemmobacter kunshanensis</name>
    <dbReference type="NCBI Taxonomy" id="2583234"/>
    <lineage>
        <taxon>Bacteria</taxon>
        <taxon>Pseudomonadati</taxon>
        <taxon>Pseudomonadota</taxon>
        <taxon>Alphaproteobacteria</taxon>
        <taxon>Rhodobacterales</taxon>
        <taxon>Paracoccaceae</taxon>
        <taxon>Paragemmobacter</taxon>
    </lineage>
</organism>
<keyword evidence="1" id="KW-0812">Transmembrane</keyword>
<accession>A0A6M1UAX9</accession>
<evidence type="ECO:0000313" key="3">
    <source>
        <dbReference type="Proteomes" id="UP000474758"/>
    </source>
</evidence>
<evidence type="ECO:0000313" key="2">
    <source>
        <dbReference type="EMBL" id="NGQ92451.1"/>
    </source>
</evidence>
<sequence length="328" mass="35480">MTYSFVVPPELQAMWEAGKLIRRGALLINANGGGIVAHLQETGAFSAIQPLGSVLSSLTGVTSAGSLVTGAISVVQNEQIKRRIDVMQSMLGVMQGLQVATLAGSIASLGVSAAGTAIVCQRLEKLRRDVQSTHDSVLAFRDEWRAYELQQLLERATNRIERVDGAAVRVDRRPLLTEAEQVLHETFDAMHNRVKLLYTREAIPIDSLRLLLDGMAVTGGAQIKALFLLDEPIAAKDQASRQFKKLMQLTKEMPADLLVGRVGGTEAADQNARDVAVTLSETRHRVASLPSLVDHLGLQGISARSYIELAEAEDDAPLMIMQVGKPQA</sequence>
<keyword evidence="3" id="KW-1185">Reference proteome</keyword>
<keyword evidence="1" id="KW-1133">Transmembrane helix</keyword>
<dbReference type="Proteomes" id="UP000474758">
    <property type="component" value="Unassembled WGS sequence"/>
</dbReference>